<dbReference type="SUPFAM" id="SSF102114">
    <property type="entry name" value="Radical SAM enzymes"/>
    <property type="match status" value="1"/>
</dbReference>
<dbReference type="PANTHER" id="PTHR11228:SF22">
    <property type="entry name" value="PEPTIDE BIOSYNTHESIS PROTEIN YYDG-RELATED"/>
    <property type="match status" value="1"/>
</dbReference>
<evidence type="ECO:0000256" key="2">
    <source>
        <dbReference type="ARBA" id="ARBA00022723"/>
    </source>
</evidence>
<organism evidence="6 7">
    <name type="scientific">Staphylococcus americanisciuri</name>
    <dbReference type="NCBI Taxonomy" id="2973940"/>
    <lineage>
        <taxon>Bacteria</taxon>
        <taxon>Bacillati</taxon>
        <taxon>Bacillota</taxon>
        <taxon>Bacilli</taxon>
        <taxon>Bacillales</taxon>
        <taxon>Staphylococcaceae</taxon>
        <taxon>Staphylococcus</taxon>
    </lineage>
</organism>
<evidence type="ECO:0000256" key="3">
    <source>
        <dbReference type="ARBA" id="ARBA00023004"/>
    </source>
</evidence>
<dbReference type="Proteomes" id="UP001205609">
    <property type="component" value="Unassembled WGS sequence"/>
</dbReference>
<dbReference type="SFLD" id="SFLDS00029">
    <property type="entry name" value="Radical_SAM"/>
    <property type="match status" value="1"/>
</dbReference>
<gene>
    <name evidence="6" type="ORF">NXS11_01635</name>
</gene>
<dbReference type="EMBL" id="JANUXY010000001">
    <property type="protein sequence ID" value="MCS4485590.1"/>
    <property type="molecule type" value="Genomic_DNA"/>
</dbReference>
<dbReference type="Pfam" id="PF04055">
    <property type="entry name" value="Radical_SAM"/>
    <property type="match status" value="1"/>
</dbReference>
<dbReference type="InterPro" id="IPR013785">
    <property type="entry name" value="Aldolase_TIM"/>
</dbReference>
<dbReference type="InterPro" id="IPR050377">
    <property type="entry name" value="Radical_SAM_PqqE_MftC-like"/>
</dbReference>
<keyword evidence="2" id="KW-0479">Metal-binding</keyword>
<keyword evidence="7" id="KW-1185">Reference proteome</keyword>
<evidence type="ECO:0000256" key="1">
    <source>
        <dbReference type="ARBA" id="ARBA00022691"/>
    </source>
</evidence>
<evidence type="ECO:0000256" key="4">
    <source>
        <dbReference type="ARBA" id="ARBA00023014"/>
    </source>
</evidence>
<dbReference type="NCBIfam" id="TIGR04078">
    <property type="entry name" value="rSAM_yydG"/>
    <property type="match status" value="1"/>
</dbReference>
<dbReference type="InterPro" id="IPR058240">
    <property type="entry name" value="rSAM_sf"/>
</dbReference>
<dbReference type="InterPro" id="IPR023904">
    <property type="entry name" value="Pep_rSAM_mat_YydG"/>
</dbReference>
<feature type="domain" description="Radical SAM core" evidence="5">
    <location>
        <begin position="8"/>
        <end position="134"/>
    </location>
</feature>
<dbReference type="SFLD" id="SFLDG01067">
    <property type="entry name" value="SPASM/twitch_domain_containing"/>
    <property type="match status" value="1"/>
</dbReference>
<evidence type="ECO:0000259" key="5">
    <source>
        <dbReference type="Pfam" id="PF04055"/>
    </source>
</evidence>
<dbReference type="Gene3D" id="3.20.20.70">
    <property type="entry name" value="Aldolase class I"/>
    <property type="match status" value="1"/>
</dbReference>
<keyword evidence="3" id="KW-0408">Iron</keyword>
<dbReference type="InterPro" id="IPR007197">
    <property type="entry name" value="rSAM"/>
</dbReference>
<protein>
    <submittedName>
        <fullName evidence="6">YydG family radical SAM peptide epimerase</fullName>
    </submittedName>
</protein>
<dbReference type="RefSeq" id="WP_259198279.1">
    <property type="nucleotide sequence ID" value="NZ_JANUXY010000001.1"/>
</dbReference>
<dbReference type="PANTHER" id="PTHR11228">
    <property type="entry name" value="RADICAL SAM DOMAIN PROTEIN"/>
    <property type="match status" value="1"/>
</dbReference>
<keyword evidence="4" id="KW-0411">Iron-sulfur</keyword>
<accession>A0ABT2EZE3</accession>
<evidence type="ECO:0000313" key="7">
    <source>
        <dbReference type="Proteomes" id="UP001205609"/>
    </source>
</evidence>
<proteinExistence type="predicted"/>
<comment type="caution">
    <text evidence="6">The sequence shown here is derived from an EMBL/GenBank/DDBJ whole genome shotgun (WGS) entry which is preliminary data.</text>
</comment>
<reference evidence="6 7" key="1">
    <citation type="journal article" date="2023" name="Int. J. Syst. Evol. Microbiol.">
        <title>Streptococcus sciuri sp. nov., Staphylococcus marylandisciuri sp. nov. and Staphylococcus americanisciuri sp. nov., isolated from faeces of eastern grey squirrel (Sciurus carolinensis).</title>
        <authorList>
            <person name="Volokhov D.V."/>
            <person name="Zagorodnyaya T.A."/>
            <person name="Furtak V.A."/>
            <person name="Nattanmai G."/>
            <person name="Randall L."/>
            <person name="Jose S."/>
            <person name="Gao Y."/>
            <person name="Eisenberg T."/>
            <person name="Delmonte P."/>
            <person name="Blom J."/>
            <person name="Mitchell K.K."/>
        </authorList>
    </citation>
    <scope>NUCLEOTIDE SEQUENCE [LARGE SCALE GENOMIC DNA]</scope>
    <source>
        <strain evidence="6 7">GRT3</strain>
    </source>
</reference>
<name>A0ABT2EZE3_9STAP</name>
<sequence length="320" mass="36981">MYHKSVSINLGSKCNASCSHCCFSCSPSSTLKMDDLYIKNLVLEFAKNPQIEVISFTGGEIFLNYPFLKELLTITSSFNKKVTLISNGFWGNSKKLLKQYFDDFIKYNVIALTISYDEYHEPFIKISSIKKLFEFRMKYPEIEVSLNMAVTKDKMSDDILKNLGSSILGVKITKFPMISVGAAKKQILNKNIHNFYNIETDKDLLYCPGYEIVYHHDGEIYPCCSPAIFHTQLSLRESMSQSLDRTIEKLNSNLLLYIVRKEGFSWFLNILKERKLLEEFEVPSEFPSVCSICGSLFNTSDKIEFFRPFMEKYYSETIKI</sequence>
<keyword evidence="1" id="KW-0949">S-adenosyl-L-methionine</keyword>
<evidence type="ECO:0000313" key="6">
    <source>
        <dbReference type="EMBL" id="MCS4485590.1"/>
    </source>
</evidence>